<accession>A0A975D6M9</accession>
<proteinExistence type="predicted"/>
<dbReference type="InterPro" id="IPR025110">
    <property type="entry name" value="AMP-bd_C"/>
</dbReference>
<dbReference type="PANTHER" id="PTHR43767:SF1">
    <property type="entry name" value="NONRIBOSOMAL PEPTIDE SYNTHASE PES1 (EUROFUNG)-RELATED"/>
    <property type="match status" value="1"/>
</dbReference>
<name>A0A975D6M9_9SPHN</name>
<dbReference type="Gene3D" id="3.30.300.30">
    <property type="match status" value="1"/>
</dbReference>
<dbReference type="Pfam" id="PF13193">
    <property type="entry name" value="AMP-binding_C"/>
    <property type="match status" value="1"/>
</dbReference>
<dbReference type="EMBL" id="CP059319">
    <property type="protein sequence ID" value="QTH23992.1"/>
    <property type="molecule type" value="Genomic_DNA"/>
</dbReference>
<feature type="domain" description="AMP-binding enzyme C-terminal" evidence="2">
    <location>
        <begin position="437"/>
        <end position="515"/>
    </location>
</feature>
<dbReference type="GO" id="GO:0016878">
    <property type="term" value="F:acid-thiol ligase activity"/>
    <property type="evidence" value="ECO:0007669"/>
    <property type="project" value="UniProtKB-ARBA"/>
</dbReference>
<dbReference type="PANTHER" id="PTHR43767">
    <property type="entry name" value="LONG-CHAIN-FATTY-ACID--COA LIGASE"/>
    <property type="match status" value="1"/>
</dbReference>
<dbReference type="InterPro" id="IPR000873">
    <property type="entry name" value="AMP-dep_synth/lig_dom"/>
</dbReference>
<dbReference type="InterPro" id="IPR045851">
    <property type="entry name" value="AMP-bd_C_sf"/>
</dbReference>
<sequence>MPDLRSFLGGDSISAAFRWTVARFPDNDLVHVPSAACASYSDEPLTITYAEAARAVDALVERYAAAGVGARHRVVLMLENRIEFFVHFLALNALGASLVPVNSEAASEEIAYFAQHSGAALAIVLPEHLDRVRASLTYLDAPQVGVATRCWTEFQSPASLARADAGSGEAALLYTSGTTGLPKGCILSQEYFLHCGRWYNAMGEIAAVREGRERLITPLPLNHSNALAWSFMAMLLSGGCVVQLDRFRPSTWWPSVRESRATIIHYLGVMPAMLLKQAPDAVDPIGAQVRFGFGAGVDPRHHLSFEERFGFPLIEAWAMTETGAGGIIAADHEPRHVGTRCFGVPGGSVRALVIDDDGRPVGDGVAGELLVRQAGLRPDVGFFSGYHGDPAATAAAWIDGWFRTGDVVVRNPDGSMRFVDRARNIVRRSGENIAAVEVEGVLLRHPAVRSCAVMPVPDEIRGEEVGVAIVLSPESVGDEEMAIELFELVNDNLSYFKAPGHLAFVAELPMTGSQKIRRGELRALMTREQEGRRTFDLTARKRRLRGQGSVDRAPA</sequence>
<dbReference type="SUPFAM" id="SSF56801">
    <property type="entry name" value="Acetyl-CoA synthetase-like"/>
    <property type="match status" value="1"/>
</dbReference>
<dbReference type="AlphaFoldDB" id="A0A975D6M9"/>
<protein>
    <submittedName>
        <fullName evidence="3">AMP-binding protein</fullName>
    </submittedName>
</protein>
<gene>
    <name evidence="3" type="ORF">HRJ34_11045</name>
</gene>
<dbReference type="InterPro" id="IPR042099">
    <property type="entry name" value="ANL_N_sf"/>
</dbReference>
<reference evidence="3" key="1">
    <citation type="submission" date="2020-07" db="EMBL/GenBank/DDBJ databases">
        <authorList>
            <person name="Camacho E."/>
        </authorList>
    </citation>
    <scope>NUCLEOTIDE SEQUENCE</scope>
    <source>
        <strain evidence="3">MPO218</strain>
    </source>
</reference>
<dbReference type="InterPro" id="IPR050237">
    <property type="entry name" value="ATP-dep_AMP-bd_enzyme"/>
</dbReference>
<dbReference type="Gene3D" id="3.40.50.12780">
    <property type="entry name" value="N-terminal domain of ligase-like"/>
    <property type="match status" value="1"/>
</dbReference>
<dbReference type="PROSITE" id="PS00455">
    <property type="entry name" value="AMP_BINDING"/>
    <property type="match status" value="1"/>
</dbReference>
<reference evidence="3" key="2">
    <citation type="submission" date="2021-04" db="EMBL/GenBank/DDBJ databases">
        <title>Isolation and genomic analysis of the ibuprofen-degrading bacterium Sphingomonas strain MPO218.</title>
        <authorList>
            <person name="Aulestia M."/>
            <person name="Flores A."/>
            <person name="Mangas E.L."/>
            <person name="Perez-Pulido A.J."/>
            <person name="Santero E."/>
            <person name="Camacho E.M."/>
        </authorList>
    </citation>
    <scope>NUCLEOTIDE SEQUENCE</scope>
    <source>
        <strain evidence="3">MPO218</strain>
    </source>
</reference>
<dbReference type="Pfam" id="PF00501">
    <property type="entry name" value="AMP-binding"/>
    <property type="match status" value="1"/>
</dbReference>
<dbReference type="RefSeq" id="WP_208634117.1">
    <property type="nucleotide sequence ID" value="NZ_CP059319.1"/>
</dbReference>
<dbReference type="InterPro" id="IPR020845">
    <property type="entry name" value="AMP-binding_CS"/>
</dbReference>
<organism evidence="3 4">
    <name type="scientific">Rhizorhabdus wittichii</name>
    <dbReference type="NCBI Taxonomy" id="160791"/>
    <lineage>
        <taxon>Bacteria</taxon>
        <taxon>Pseudomonadati</taxon>
        <taxon>Pseudomonadota</taxon>
        <taxon>Alphaproteobacteria</taxon>
        <taxon>Sphingomonadales</taxon>
        <taxon>Sphingomonadaceae</taxon>
        <taxon>Rhizorhabdus</taxon>
    </lineage>
</organism>
<evidence type="ECO:0000259" key="1">
    <source>
        <dbReference type="Pfam" id="PF00501"/>
    </source>
</evidence>
<evidence type="ECO:0000259" key="2">
    <source>
        <dbReference type="Pfam" id="PF13193"/>
    </source>
</evidence>
<dbReference type="Proteomes" id="UP000664914">
    <property type="component" value="Chromosome"/>
</dbReference>
<evidence type="ECO:0000313" key="3">
    <source>
        <dbReference type="EMBL" id="QTH23992.1"/>
    </source>
</evidence>
<evidence type="ECO:0000313" key="4">
    <source>
        <dbReference type="Proteomes" id="UP000664914"/>
    </source>
</evidence>
<feature type="domain" description="AMP-dependent synthetase/ligase" evidence="1">
    <location>
        <begin position="18"/>
        <end position="376"/>
    </location>
</feature>